<name>A0AAD7CPF4_MYCRO</name>
<protein>
    <submittedName>
        <fullName evidence="2">Uncharacterized protein</fullName>
    </submittedName>
</protein>
<organism evidence="2 3">
    <name type="scientific">Mycena rosella</name>
    <name type="common">Pink bonnet</name>
    <name type="synonym">Agaricus rosellus</name>
    <dbReference type="NCBI Taxonomy" id="1033263"/>
    <lineage>
        <taxon>Eukaryota</taxon>
        <taxon>Fungi</taxon>
        <taxon>Dikarya</taxon>
        <taxon>Basidiomycota</taxon>
        <taxon>Agaricomycotina</taxon>
        <taxon>Agaricomycetes</taxon>
        <taxon>Agaricomycetidae</taxon>
        <taxon>Agaricales</taxon>
        <taxon>Marasmiineae</taxon>
        <taxon>Mycenaceae</taxon>
        <taxon>Mycena</taxon>
    </lineage>
</organism>
<evidence type="ECO:0000256" key="1">
    <source>
        <dbReference type="SAM" id="MobiDB-lite"/>
    </source>
</evidence>
<dbReference type="AlphaFoldDB" id="A0AAD7CPF4"/>
<evidence type="ECO:0000313" key="2">
    <source>
        <dbReference type="EMBL" id="KAJ7656578.1"/>
    </source>
</evidence>
<proteinExistence type="predicted"/>
<gene>
    <name evidence="2" type="ORF">B0H17DRAFT_1146180</name>
</gene>
<evidence type="ECO:0000313" key="3">
    <source>
        <dbReference type="Proteomes" id="UP001221757"/>
    </source>
</evidence>
<dbReference type="EMBL" id="JARKIE010000300">
    <property type="protein sequence ID" value="KAJ7656578.1"/>
    <property type="molecule type" value="Genomic_DNA"/>
</dbReference>
<feature type="region of interest" description="Disordered" evidence="1">
    <location>
        <begin position="81"/>
        <end position="144"/>
    </location>
</feature>
<keyword evidence="3" id="KW-1185">Reference proteome</keyword>
<accession>A0AAD7CPF4</accession>
<sequence length="144" mass="15819">MDDEGHTKSINVSASRTLIAISKTQVLVPGAIISLHKTLEWISTRGAKMFSIAAPAPSIPSDEDAEFCPTLPADPRIQFEHWSENQDGNLEDSDKDSDDEDSESGDEKHGHLAFELQPDAMEGIEDELSGFNINDTTPHRFPSK</sequence>
<comment type="caution">
    <text evidence="2">The sequence shown here is derived from an EMBL/GenBank/DDBJ whole genome shotgun (WGS) entry which is preliminary data.</text>
</comment>
<dbReference type="Proteomes" id="UP001221757">
    <property type="component" value="Unassembled WGS sequence"/>
</dbReference>
<feature type="compositionally biased region" description="Acidic residues" evidence="1">
    <location>
        <begin position="89"/>
        <end position="104"/>
    </location>
</feature>
<reference evidence="2" key="1">
    <citation type="submission" date="2023-03" db="EMBL/GenBank/DDBJ databases">
        <title>Massive genome expansion in bonnet fungi (Mycena s.s.) driven by repeated elements and novel gene families across ecological guilds.</title>
        <authorList>
            <consortium name="Lawrence Berkeley National Laboratory"/>
            <person name="Harder C.B."/>
            <person name="Miyauchi S."/>
            <person name="Viragh M."/>
            <person name="Kuo A."/>
            <person name="Thoen E."/>
            <person name="Andreopoulos B."/>
            <person name="Lu D."/>
            <person name="Skrede I."/>
            <person name="Drula E."/>
            <person name="Henrissat B."/>
            <person name="Morin E."/>
            <person name="Kohler A."/>
            <person name="Barry K."/>
            <person name="LaButti K."/>
            <person name="Morin E."/>
            <person name="Salamov A."/>
            <person name="Lipzen A."/>
            <person name="Mereny Z."/>
            <person name="Hegedus B."/>
            <person name="Baldrian P."/>
            <person name="Stursova M."/>
            <person name="Weitz H."/>
            <person name="Taylor A."/>
            <person name="Grigoriev I.V."/>
            <person name="Nagy L.G."/>
            <person name="Martin F."/>
            <person name="Kauserud H."/>
        </authorList>
    </citation>
    <scope>NUCLEOTIDE SEQUENCE</scope>
    <source>
        <strain evidence="2">CBHHK067</strain>
    </source>
</reference>